<dbReference type="OrthoDB" id="9807946at2"/>
<dbReference type="Pfam" id="PF07992">
    <property type="entry name" value="Pyr_redox_2"/>
    <property type="match status" value="1"/>
</dbReference>
<proteinExistence type="predicted"/>
<accession>A0A267MJN2</accession>
<evidence type="ECO:0000256" key="1">
    <source>
        <dbReference type="ARBA" id="ARBA00001974"/>
    </source>
</evidence>
<dbReference type="InterPro" id="IPR050260">
    <property type="entry name" value="FAD-bd_OxRdtase"/>
</dbReference>
<name>A0A267MJN2_9FIRM</name>
<dbReference type="InterPro" id="IPR041575">
    <property type="entry name" value="Rubredoxin_C"/>
</dbReference>
<organism evidence="6 7">
    <name type="scientific">Anaeromicrobium sediminis</name>
    <dbReference type="NCBI Taxonomy" id="1478221"/>
    <lineage>
        <taxon>Bacteria</taxon>
        <taxon>Bacillati</taxon>
        <taxon>Bacillota</taxon>
        <taxon>Clostridia</taxon>
        <taxon>Peptostreptococcales</taxon>
        <taxon>Thermotaleaceae</taxon>
        <taxon>Anaeromicrobium</taxon>
    </lineage>
</organism>
<evidence type="ECO:0000313" key="7">
    <source>
        <dbReference type="Proteomes" id="UP000216024"/>
    </source>
</evidence>
<evidence type="ECO:0000259" key="4">
    <source>
        <dbReference type="Pfam" id="PF07992"/>
    </source>
</evidence>
<reference evidence="6 7" key="1">
    <citation type="submission" date="2017-06" db="EMBL/GenBank/DDBJ databases">
        <title>Draft genome sequence of anaerobic fermentative bacterium Anaeromicrobium sediminis DY2726D isolated from West Pacific Ocean sediments.</title>
        <authorList>
            <person name="Zeng X."/>
        </authorList>
    </citation>
    <scope>NUCLEOTIDE SEQUENCE [LARGE SCALE GENOMIC DNA]</scope>
    <source>
        <strain evidence="6 7">DY2726D</strain>
    </source>
</reference>
<dbReference type="Proteomes" id="UP000216024">
    <property type="component" value="Unassembled WGS sequence"/>
</dbReference>
<dbReference type="PRINTS" id="PR00411">
    <property type="entry name" value="PNDRDTASEI"/>
</dbReference>
<dbReference type="Gene3D" id="3.30.390.30">
    <property type="match status" value="1"/>
</dbReference>
<dbReference type="EMBL" id="NIBG01000005">
    <property type="protein sequence ID" value="PAB59779.1"/>
    <property type="molecule type" value="Genomic_DNA"/>
</dbReference>
<feature type="domain" description="FAD/NAD(P)-binding" evidence="4">
    <location>
        <begin position="4"/>
        <end position="294"/>
    </location>
</feature>
<dbReference type="InterPro" id="IPR036188">
    <property type="entry name" value="FAD/NAD-bd_sf"/>
</dbReference>
<dbReference type="PANTHER" id="PTHR43429">
    <property type="entry name" value="PYRIDINE NUCLEOTIDE-DISULFIDE OXIDOREDUCTASE DOMAIN-CONTAINING"/>
    <property type="match status" value="1"/>
</dbReference>
<keyword evidence="3" id="KW-0274">FAD</keyword>
<comment type="caution">
    <text evidence="6">The sequence shown here is derived from an EMBL/GenBank/DDBJ whole genome shotgun (WGS) entry which is preliminary data.</text>
</comment>
<dbReference type="InterPro" id="IPR016156">
    <property type="entry name" value="FAD/NAD-linked_Rdtase_dimer_sf"/>
</dbReference>
<keyword evidence="7" id="KW-1185">Reference proteome</keyword>
<keyword evidence="2" id="KW-0285">Flavoprotein</keyword>
<dbReference type="InterPro" id="IPR023753">
    <property type="entry name" value="FAD/NAD-binding_dom"/>
</dbReference>
<evidence type="ECO:0000259" key="5">
    <source>
        <dbReference type="Pfam" id="PF18267"/>
    </source>
</evidence>
<evidence type="ECO:0000313" key="6">
    <source>
        <dbReference type="EMBL" id="PAB59779.1"/>
    </source>
</evidence>
<dbReference type="GO" id="GO:0016491">
    <property type="term" value="F:oxidoreductase activity"/>
    <property type="evidence" value="ECO:0007669"/>
    <property type="project" value="InterPro"/>
</dbReference>
<dbReference type="Gene3D" id="3.50.50.60">
    <property type="entry name" value="FAD/NAD(P)-binding domain"/>
    <property type="match status" value="2"/>
</dbReference>
<feature type="domain" description="NADH-rubredoxin oxidoreductase C-terminal" evidence="5">
    <location>
        <begin position="313"/>
        <end position="379"/>
    </location>
</feature>
<protein>
    <submittedName>
        <fullName evidence="6">FAD-dependent oxidoreductase</fullName>
    </submittedName>
</protein>
<sequence>MSEKIVVIGNGIGSITAIKAIRKENPQVEIHLIGEERFYPYNRIRLSKGLLSTLEEDKLLLQKREWYETNNINLHKGVKAISIDEKNNRVLLSDETSLEYTKLLIGSGAHNFKPPIDGIEKEGVYTLRTLDDAWGIMDKVKDSNVILNIGGGIQGLETAYILSQSNKKVILVEINERLMPKQLDMKASEILKDTVESSGVNILLNTGVNEILGENRVEGVSSDKYDHVACDMVIYSTGIKPNISMTKDTNIKTNRGIIVDDKMRTSIENIYAAGDVAEYKGHVYGLWNIAIEQGKTAGHNMVCEGENYKEVVPVTTLNAFGIGLFSMGTIEEADYVIVEEPEENKYEKIFIKDNRVIGAIVVGDVKKSPALKKAIEKEINLEEVDFENVSINELIGIIKNKNI</sequence>
<dbReference type="AlphaFoldDB" id="A0A267MJN2"/>
<gene>
    <name evidence="6" type="ORF">CCE28_07430</name>
</gene>
<dbReference type="PRINTS" id="PR00368">
    <property type="entry name" value="FADPNR"/>
</dbReference>
<dbReference type="SUPFAM" id="SSF51905">
    <property type="entry name" value="FAD/NAD(P)-binding domain"/>
    <property type="match status" value="2"/>
</dbReference>
<evidence type="ECO:0000256" key="2">
    <source>
        <dbReference type="ARBA" id="ARBA00022630"/>
    </source>
</evidence>
<dbReference type="RefSeq" id="WP_095132539.1">
    <property type="nucleotide sequence ID" value="NZ_NIBG01000005.1"/>
</dbReference>
<dbReference type="Pfam" id="PF18267">
    <property type="entry name" value="Rubredoxin_C"/>
    <property type="match status" value="1"/>
</dbReference>
<dbReference type="PANTHER" id="PTHR43429:SF3">
    <property type="entry name" value="NITRITE REDUCTASE [NAD(P)H]"/>
    <property type="match status" value="1"/>
</dbReference>
<comment type="cofactor">
    <cofactor evidence="1">
        <name>FAD</name>
        <dbReference type="ChEBI" id="CHEBI:57692"/>
    </cofactor>
</comment>
<evidence type="ECO:0000256" key="3">
    <source>
        <dbReference type="ARBA" id="ARBA00022827"/>
    </source>
</evidence>